<protein>
    <submittedName>
        <fullName evidence="1">Polycystic kidney disease protein 1-like 2</fullName>
    </submittedName>
</protein>
<evidence type="ECO:0000313" key="1">
    <source>
        <dbReference type="EMBL" id="GIX93745.1"/>
    </source>
</evidence>
<comment type="caution">
    <text evidence="1">The sequence shown here is derived from an EMBL/GenBank/DDBJ whole genome shotgun (WGS) entry which is preliminary data.</text>
</comment>
<dbReference type="AlphaFoldDB" id="A0AAV4P969"/>
<proteinExistence type="predicted"/>
<dbReference type="EMBL" id="BPLR01004292">
    <property type="protein sequence ID" value="GIX93745.1"/>
    <property type="molecule type" value="Genomic_DNA"/>
</dbReference>
<organism evidence="1 2">
    <name type="scientific">Caerostris extrusa</name>
    <name type="common">Bark spider</name>
    <name type="synonym">Caerostris bankana</name>
    <dbReference type="NCBI Taxonomy" id="172846"/>
    <lineage>
        <taxon>Eukaryota</taxon>
        <taxon>Metazoa</taxon>
        <taxon>Ecdysozoa</taxon>
        <taxon>Arthropoda</taxon>
        <taxon>Chelicerata</taxon>
        <taxon>Arachnida</taxon>
        <taxon>Araneae</taxon>
        <taxon>Araneomorphae</taxon>
        <taxon>Entelegynae</taxon>
        <taxon>Araneoidea</taxon>
        <taxon>Araneidae</taxon>
        <taxon>Caerostris</taxon>
    </lineage>
</organism>
<accession>A0AAV4P969</accession>
<keyword evidence="2" id="KW-1185">Reference proteome</keyword>
<reference evidence="1 2" key="1">
    <citation type="submission" date="2021-06" db="EMBL/GenBank/DDBJ databases">
        <title>Caerostris extrusa draft genome.</title>
        <authorList>
            <person name="Kono N."/>
            <person name="Arakawa K."/>
        </authorList>
    </citation>
    <scope>NUCLEOTIDE SEQUENCE [LARGE SCALE GENOMIC DNA]</scope>
</reference>
<evidence type="ECO:0000313" key="2">
    <source>
        <dbReference type="Proteomes" id="UP001054945"/>
    </source>
</evidence>
<sequence>MMLEPPFKQDYDNFMNNRQLEQVEASGDQARMNQVSQALSSLMNVRMPLDENSTFEETTTKAEQKAQTRLKMVRSVSSVMNTDTLGHLEQIGSALTAIAGDGTGIDNEGMEAIIFLLNKTVALANNMQVEAPQQLLDFCMYAVGTMGGIVARMTEQLISGVVLPTDRTKALDFEYDVEIPLYGEEEKDSFFDGTIPLEEALTKAVIKHEREQAEGHIRTIVDLTIRLVLAMLKNIIVGEKPMEFIAPSGLGLTISMFKGGTLSNRAIQHGDAVYVFPDVCDILFRNWLLG</sequence>
<gene>
    <name evidence="1" type="primary">Pkd1l2_1</name>
    <name evidence="1" type="ORF">CEXT_424371</name>
</gene>
<name>A0AAV4P969_CAEEX</name>
<dbReference type="Proteomes" id="UP001054945">
    <property type="component" value="Unassembled WGS sequence"/>
</dbReference>